<gene>
    <name evidence="1" type="ORF">MEUPH1_LOCUS22137</name>
</gene>
<protein>
    <submittedName>
        <fullName evidence="1">Uncharacterized protein</fullName>
    </submittedName>
</protein>
<organism evidence="1 2">
    <name type="scientific">Macrosiphum euphorbiae</name>
    <name type="common">potato aphid</name>
    <dbReference type="NCBI Taxonomy" id="13131"/>
    <lineage>
        <taxon>Eukaryota</taxon>
        <taxon>Metazoa</taxon>
        <taxon>Ecdysozoa</taxon>
        <taxon>Arthropoda</taxon>
        <taxon>Hexapoda</taxon>
        <taxon>Insecta</taxon>
        <taxon>Pterygota</taxon>
        <taxon>Neoptera</taxon>
        <taxon>Paraneoptera</taxon>
        <taxon>Hemiptera</taxon>
        <taxon>Sternorrhyncha</taxon>
        <taxon>Aphidomorpha</taxon>
        <taxon>Aphidoidea</taxon>
        <taxon>Aphididae</taxon>
        <taxon>Macrosiphini</taxon>
        <taxon>Macrosiphum</taxon>
    </lineage>
</organism>
<evidence type="ECO:0000313" key="1">
    <source>
        <dbReference type="EMBL" id="CAI6367688.1"/>
    </source>
</evidence>
<reference evidence="1 2" key="1">
    <citation type="submission" date="2023-01" db="EMBL/GenBank/DDBJ databases">
        <authorList>
            <person name="Whitehead M."/>
        </authorList>
    </citation>
    <scope>NUCLEOTIDE SEQUENCE [LARGE SCALE GENOMIC DNA]</scope>
</reference>
<comment type="caution">
    <text evidence="1">The sequence shown here is derived from an EMBL/GenBank/DDBJ whole genome shotgun (WGS) entry which is preliminary data.</text>
</comment>
<dbReference type="EMBL" id="CARXXK010000005">
    <property type="protein sequence ID" value="CAI6367688.1"/>
    <property type="molecule type" value="Genomic_DNA"/>
</dbReference>
<dbReference type="AlphaFoldDB" id="A0AAV0XHI2"/>
<sequence length="212" mass="24471">MIRAQRIAALRVTRAYRTVSAEAALFLVGTPPGDLLALERKRVRSKLDDLDRADSKDEIRRAERDILLAAWSNRWSRGVRRAWTRTILPDLIRWTKRWPKDLTFHVTQALTGHGCFRYYLHRMKRAPDAACLYCQHPEDTAEHMFVGNRNITPGDVQDLLCGPTDVPFSENDWLRAASQRATQSFNDMVNNILSCKEHDERIAETERRANAV</sequence>
<proteinExistence type="predicted"/>
<evidence type="ECO:0000313" key="2">
    <source>
        <dbReference type="Proteomes" id="UP001160148"/>
    </source>
</evidence>
<dbReference type="Proteomes" id="UP001160148">
    <property type="component" value="Unassembled WGS sequence"/>
</dbReference>
<accession>A0AAV0XHI2</accession>
<name>A0AAV0XHI2_9HEMI</name>
<keyword evidence="2" id="KW-1185">Reference proteome</keyword>